<dbReference type="PANTHER" id="PTHR12112:SF39">
    <property type="entry name" value="EG:152A3.5 PROTEIN (FBGN0003116_PN PROTEIN)"/>
    <property type="match status" value="1"/>
</dbReference>
<proteinExistence type="predicted"/>
<dbReference type="Proteomes" id="UP000678499">
    <property type="component" value="Unassembled WGS sequence"/>
</dbReference>
<gene>
    <name evidence="1" type="ORF">NMOB1V02_LOCUS5394</name>
</gene>
<evidence type="ECO:0000313" key="1">
    <source>
        <dbReference type="EMBL" id="CAD7277666.1"/>
    </source>
</evidence>
<keyword evidence="2" id="KW-1185">Reference proteome</keyword>
<sequence length="100" mass="11113">MLRSVSEFMRDAALTVKSGSWIKQKQFRFVVGNEACDLDSAVCAVARGLLLADVLEGSSVEKRVCAAPVLNIPRSELCLKTEVVFWFQDNGIEPDSFICW</sequence>
<dbReference type="GO" id="GO:0004309">
    <property type="term" value="F:exopolyphosphatase activity"/>
    <property type="evidence" value="ECO:0007669"/>
    <property type="project" value="TreeGrafter"/>
</dbReference>
<reference evidence="1" key="1">
    <citation type="submission" date="2020-11" db="EMBL/GenBank/DDBJ databases">
        <authorList>
            <person name="Tran Van P."/>
        </authorList>
    </citation>
    <scope>NUCLEOTIDE SEQUENCE</scope>
</reference>
<dbReference type="OrthoDB" id="374045at2759"/>
<dbReference type="GO" id="GO:0005737">
    <property type="term" value="C:cytoplasm"/>
    <property type="evidence" value="ECO:0007669"/>
    <property type="project" value="TreeGrafter"/>
</dbReference>
<protein>
    <submittedName>
        <fullName evidence="1">Uncharacterized protein</fullName>
    </submittedName>
</protein>
<accession>A0A7R9BLR6</accession>
<dbReference type="PANTHER" id="PTHR12112">
    <property type="entry name" value="BNIP - RELATED"/>
    <property type="match status" value="1"/>
</dbReference>
<evidence type="ECO:0000313" key="2">
    <source>
        <dbReference type="Proteomes" id="UP000678499"/>
    </source>
</evidence>
<dbReference type="EMBL" id="OA883008">
    <property type="protein sequence ID" value="CAD7277666.1"/>
    <property type="molecule type" value="Genomic_DNA"/>
</dbReference>
<dbReference type="Gene3D" id="3.90.1640.10">
    <property type="entry name" value="inorganic pyrophosphatase (n-terminal core)"/>
    <property type="match status" value="1"/>
</dbReference>
<dbReference type="EMBL" id="CAJPEX010000971">
    <property type="protein sequence ID" value="CAG0917818.1"/>
    <property type="molecule type" value="Genomic_DNA"/>
</dbReference>
<dbReference type="AlphaFoldDB" id="A0A7R9BLR6"/>
<name>A0A7R9BLR6_9CRUS</name>
<organism evidence="1">
    <name type="scientific">Notodromas monacha</name>
    <dbReference type="NCBI Taxonomy" id="399045"/>
    <lineage>
        <taxon>Eukaryota</taxon>
        <taxon>Metazoa</taxon>
        <taxon>Ecdysozoa</taxon>
        <taxon>Arthropoda</taxon>
        <taxon>Crustacea</taxon>
        <taxon>Oligostraca</taxon>
        <taxon>Ostracoda</taxon>
        <taxon>Podocopa</taxon>
        <taxon>Podocopida</taxon>
        <taxon>Cypridocopina</taxon>
        <taxon>Cypridoidea</taxon>
        <taxon>Cyprididae</taxon>
        <taxon>Notodromas</taxon>
    </lineage>
</organism>